<evidence type="ECO:0000256" key="2">
    <source>
        <dbReference type="ARBA" id="ARBA00022679"/>
    </source>
</evidence>
<accession>X0US01</accession>
<dbReference type="Pfam" id="PF00698">
    <property type="entry name" value="Acyl_transf_1"/>
    <property type="match status" value="1"/>
</dbReference>
<dbReference type="InterPro" id="IPR016036">
    <property type="entry name" value="Malonyl_transacylase_ACP-bd"/>
</dbReference>
<feature type="non-terminal residue" evidence="6">
    <location>
        <position position="221"/>
    </location>
</feature>
<dbReference type="PANTHER" id="PTHR42681">
    <property type="entry name" value="MALONYL-COA-ACYL CARRIER PROTEIN TRANSACYLASE, MITOCHONDRIAL"/>
    <property type="match status" value="1"/>
</dbReference>
<dbReference type="InterPro" id="IPR016035">
    <property type="entry name" value="Acyl_Trfase/lysoPLipase"/>
</dbReference>
<proteinExistence type="predicted"/>
<comment type="catalytic activity">
    <reaction evidence="4">
        <text>holo-[ACP] + malonyl-CoA = malonyl-[ACP] + CoA</text>
        <dbReference type="Rhea" id="RHEA:41792"/>
        <dbReference type="Rhea" id="RHEA-COMP:9623"/>
        <dbReference type="Rhea" id="RHEA-COMP:9685"/>
        <dbReference type="ChEBI" id="CHEBI:57287"/>
        <dbReference type="ChEBI" id="CHEBI:57384"/>
        <dbReference type="ChEBI" id="CHEBI:64479"/>
        <dbReference type="ChEBI" id="CHEBI:78449"/>
        <dbReference type="EC" id="2.3.1.39"/>
    </reaction>
</comment>
<dbReference type="GO" id="GO:0005829">
    <property type="term" value="C:cytosol"/>
    <property type="evidence" value="ECO:0007669"/>
    <property type="project" value="TreeGrafter"/>
</dbReference>
<evidence type="ECO:0000313" key="6">
    <source>
        <dbReference type="EMBL" id="GAG08619.1"/>
    </source>
</evidence>
<comment type="caution">
    <text evidence="6">The sequence shown here is derived from an EMBL/GenBank/DDBJ whole genome shotgun (WGS) entry which is preliminary data.</text>
</comment>
<evidence type="ECO:0000256" key="4">
    <source>
        <dbReference type="ARBA" id="ARBA00048462"/>
    </source>
</evidence>
<dbReference type="EMBL" id="BARS01024501">
    <property type="protein sequence ID" value="GAG08619.1"/>
    <property type="molecule type" value="Genomic_DNA"/>
</dbReference>
<reference evidence="6" key="1">
    <citation type="journal article" date="2014" name="Front. Microbiol.">
        <title>High frequency of phylogenetically diverse reductive dehalogenase-homologous genes in deep subseafloor sedimentary metagenomes.</title>
        <authorList>
            <person name="Kawai M."/>
            <person name="Futagami T."/>
            <person name="Toyoda A."/>
            <person name="Takaki Y."/>
            <person name="Nishi S."/>
            <person name="Hori S."/>
            <person name="Arai W."/>
            <person name="Tsubouchi T."/>
            <person name="Morono Y."/>
            <person name="Uchiyama I."/>
            <person name="Ito T."/>
            <person name="Fujiyama A."/>
            <person name="Inagaki F."/>
            <person name="Takami H."/>
        </authorList>
    </citation>
    <scope>NUCLEOTIDE SEQUENCE</scope>
    <source>
        <strain evidence="6">Expedition CK06-06</strain>
    </source>
</reference>
<evidence type="ECO:0000256" key="1">
    <source>
        <dbReference type="ARBA" id="ARBA00013258"/>
    </source>
</evidence>
<dbReference type="InterPro" id="IPR014043">
    <property type="entry name" value="Acyl_transferase_dom"/>
</dbReference>
<dbReference type="SMART" id="SM00827">
    <property type="entry name" value="PKS_AT"/>
    <property type="match status" value="1"/>
</dbReference>
<evidence type="ECO:0000259" key="5">
    <source>
        <dbReference type="SMART" id="SM00827"/>
    </source>
</evidence>
<dbReference type="Gene3D" id="3.30.70.250">
    <property type="entry name" value="Malonyl-CoA ACP transacylase, ACP-binding"/>
    <property type="match status" value="1"/>
</dbReference>
<keyword evidence="3" id="KW-0012">Acyltransferase</keyword>
<keyword evidence="2" id="KW-0808">Transferase</keyword>
<feature type="domain" description="Malonyl-CoA:ACP transacylase (MAT)" evidence="5">
    <location>
        <begin position="8"/>
        <end position="221"/>
    </location>
</feature>
<sequence>MVKKIAYIFPGQGAQFVGMGKDLYETCPASREIFDKADKILGFSLTKLCFEGPAEKLSSTANSQPAILAASIACLKAIEASFPELKPSAVLGLSLGEYSALVAANSLEFSDAIRLVYSRGRFMEEASKQNPGRMASVLGLDKKIIEEVCRRSGAEIANLNCPGQIVISAKNEAMDKAALLAAEKGAKRVIMLDVSGPFHSSLMSEASLKLKQALADVKFAA</sequence>
<dbReference type="GO" id="GO:0006633">
    <property type="term" value="P:fatty acid biosynthetic process"/>
    <property type="evidence" value="ECO:0007669"/>
    <property type="project" value="TreeGrafter"/>
</dbReference>
<evidence type="ECO:0000256" key="3">
    <source>
        <dbReference type="ARBA" id="ARBA00023315"/>
    </source>
</evidence>
<dbReference type="InterPro" id="IPR001227">
    <property type="entry name" value="Ac_transferase_dom_sf"/>
</dbReference>
<organism evidence="6">
    <name type="scientific">marine sediment metagenome</name>
    <dbReference type="NCBI Taxonomy" id="412755"/>
    <lineage>
        <taxon>unclassified sequences</taxon>
        <taxon>metagenomes</taxon>
        <taxon>ecological metagenomes</taxon>
    </lineage>
</organism>
<name>X0US01_9ZZZZ</name>
<dbReference type="PANTHER" id="PTHR42681:SF1">
    <property type="entry name" value="MALONYL-COA-ACYL CARRIER PROTEIN TRANSACYLASE, MITOCHONDRIAL"/>
    <property type="match status" value="1"/>
</dbReference>
<dbReference type="GO" id="GO:0004314">
    <property type="term" value="F:[acyl-carrier-protein] S-malonyltransferase activity"/>
    <property type="evidence" value="ECO:0007669"/>
    <property type="project" value="UniProtKB-EC"/>
</dbReference>
<protein>
    <recommendedName>
        <fullName evidence="1">[acyl-carrier-protein] S-malonyltransferase</fullName>
        <ecNumber evidence="1">2.3.1.39</ecNumber>
    </recommendedName>
</protein>
<dbReference type="AlphaFoldDB" id="X0US01"/>
<dbReference type="SUPFAM" id="SSF55048">
    <property type="entry name" value="Probable ACP-binding domain of malonyl-CoA ACP transacylase"/>
    <property type="match status" value="1"/>
</dbReference>
<dbReference type="SUPFAM" id="SSF52151">
    <property type="entry name" value="FabD/lysophospholipase-like"/>
    <property type="match status" value="1"/>
</dbReference>
<dbReference type="Gene3D" id="3.40.366.10">
    <property type="entry name" value="Malonyl-Coenzyme A Acyl Carrier Protein, domain 2"/>
    <property type="match status" value="1"/>
</dbReference>
<dbReference type="EC" id="2.3.1.39" evidence="1"/>
<dbReference type="FunFam" id="3.30.70.250:FF:000001">
    <property type="entry name" value="Malonyl CoA-acyl carrier protein transacylase"/>
    <property type="match status" value="1"/>
</dbReference>
<dbReference type="InterPro" id="IPR050858">
    <property type="entry name" value="Mal-CoA-ACP_Trans/PKS_FabD"/>
</dbReference>
<gene>
    <name evidence="6" type="ORF">S01H1_38884</name>
</gene>